<keyword evidence="5" id="KW-0479">Metal-binding</keyword>
<proteinExistence type="inferred from homology"/>
<evidence type="ECO:0000256" key="7">
    <source>
        <dbReference type="ARBA" id="ARBA00022777"/>
    </source>
</evidence>
<dbReference type="InterPro" id="IPR001697">
    <property type="entry name" value="Pyr_Knase"/>
</dbReference>
<dbReference type="SUPFAM" id="SSF50800">
    <property type="entry name" value="PK beta-barrel domain-like"/>
    <property type="match status" value="1"/>
</dbReference>
<keyword evidence="6" id="KW-0547">Nucleotide-binding</keyword>
<dbReference type="Gene3D" id="2.40.33.10">
    <property type="entry name" value="PK beta-barrel domain-like"/>
    <property type="match status" value="1"/>
</dbReference>
<dbReference type="InterPro" id="IPR015806">
    <property type="entry name" value="Pyrv_Knase_insert_dom_sf"/>
</dbReference>
<evidence type="ECO:0000256" key="11">
    <source>
        <dbReference type="ARBA" id="ARBA00023317"/>
    </source>
</evidence>
<protein>
    <recommendedName>
        <fullName evidence="3 12">Pyruvate kinase</fullName>
        <ecNumber evidence="3 12">2.7.1.40</ecNumber>
    </recommendedName>
</protein>
<comment type="catalytic activity">
    <reaction evidence="12">
        <text>pyruvate + ATP = phosphoenolpyruvate + ADP + H(+)</text>
        <dbReference type="Rhea" id="RHEA:18157"/>
        <dbReference type="ChEBI" id="CHEBI:15361"/>
        <dbReference type="ChEBI" id="CHEBI:15378"/>
        <dbReference type="ChEBI" id="CHEBI:30616"/>
        <dbReference type="ChEBI" id="CHEBI:58702"/>
        <dbReference type="ChEBI" id="CHEBI:456216"/>
        <dbReference type="EC" id="2.7.1.40"/>
    </reaction>
</comment>
<dbReference type="SUPFAM" id="SSF51621">
    <property type="entry name" value="Phosphoenolpyruvate/pyruvate domain"/>
    <property type="match status" value="1"/>
</dbReference>
<evidence type="ECO:0000256" key="9">
    <source>
        <dbReference type="ARBA" id="ARBA00022842"/>
    </source>
</evidence>
<dbReference type="RefSeq" id="WP_188526859.1">
    <property type="nucleotide sequence ID" value="NZ_BMGI01000002.1"/>
</dbReference>
<evidence type="ECO:0000256" key="4">
    <source>
        <dbReference type="ARBA" id="ARBA00022679"/>
    </source>
</evidence>
<evidence type="ECO:0000313" key="15">
    <source>
        <dbReference type="Proteomes" id="UP000617355"/>
    </source>
</evidence>
<dbReference type="InterPro" id="IPR011037">
    <property type="entry name" value="Pyrv_Knase-like_insert_dom_sf"/>
</dbReference>
<evidence type="ECO:0000313" key="14">
    <source>
        <dbReference type="EMBL" id="GGD30598.1"/>
    </source>
</evidence>
<dbReference type="PANTHER" id="PTHR11817">
    <property type="entry name" value="PYRUVATE KINASE"/>
    <property type="match status" value="1"/>
</dbReference>
<evidence type="ECO:0000256" key="12">
    <source>
        <dbReference type="RuleBase" id="RU000504"/>
    </source>
</evidence>
<dbReference type="Proteomes" id="UP000617355">
    <property type="component" value="Unassembled WGS sequence"/>
</dbReference>
<organism evidence="14 15">
    <name type="scientific">Sinisalibacter lacisalsi</name>
    <dbReference type="NCBI Taxonomy" id="1526570"/>
    <lineage>
        <taxon>Bacteria</taxon>
        <taxon>Pseudomonadati</taxon>
        <taxon>Pseudomonadota</taxon>
        <taxon>Alphaproteobacteria</taxon>
        <taxon>Rhodobacterales</taxon>
        <taxon>Roseobacteraceae</taxon>
        <taxon>Sinisalibacter</taxon>
    </lineage>
</organism>
<accession>A0ABQ1QJX6</accession>
<evidence type="ECO:0000256" key="10">
    <source>
        <dbReference type="ARBA" id="ARBA00023152"/>
    </source>
</evidence>
<reference evidence="15" key="1">
    <citation type="journal article" date="2019" name="Int. J. Syst. Evol. Microbiol.">
        <title>The Global Catalogue of Microorganisms (GCM) 10K type strain sequencing project: providing services to taxonomists for standard genome sequencing and annotation.</title>
        <authorList>
            <consortium name="The Broad Institute Genomics Platform"/>
            <consortium name="The Broad Institute Genome Sequencing Center for Infectious Disease"/>
            <person name="Wu L."/>
            <person name="Ma J."/>
        </authorList>
    </citation>
    <scope>NUCLEOTIDE SEQUENCE [LARGE SCALE GENOMIC DNA]</scope>
    <source>
        <strain evidence="15">CGMCC 1.12922</strain>
    </source>
</reference>
<keyword evidence="4 12" id="KW-0808">Transferase</keyword>
<dbReference type="GO" id="GO:0016301">
    <property type="term" value="F:kinase activity"/>
    <property type="evidence" value="ECO:0007669"/>
    <property type="project" value="UniProtKB-KW"/>
</dbReference>
<dbReference type="InterPro" id="IPR015793">
    <property type="entry name" value="Pyrv_Knase_brl"/>
</dbReference>
<dbReference type="Gene3D" id="3.20.20.60">
    <property type="entry name" value="Phosphoenolpyruvate-binding domains"/>
    <property type="match status" value="1"/>
</dbReference>
<comment type="caution">
    <text evidence="14">The sequence shown here is derived from an EMBL/GenBank/DDBJ whole genome shotgun (WGS) entry which is preliminary data.</text>
</comment>
<feature type="domain" description="Pyruvate kinase barrel" evidence="13">
    <location>
        <begin position="248"/>
        <end position="486"/>
    </location>
</feature>
<keyword evidence="10 12" id="KW-0324">Glycolysis</keyword>
<dbReference type="EMBL" id="BMGI01000002">
    <property type="protein sequence ID" value="GGD30598.1"/>
    <property type="molecule type" value="Genomic_DNA"/>
</dbReference>
<dbReference type="EC" id="2.7.1.40" evidence="3 12"/>
<dbReference type="InterPro" id="IPR015813">
    <property type="entry name" value="Pyrv/PenolPyrv_kinase-like_dom"/>
</dbReference>
<dbReference type="Pfam" id="PF00224">
    <property type="entry name" value="PK"/>
    <property type="match status" value="2"/>
</dbReference>
<dbReference type="InterPro" id="IPR040442">
    <property type="entry name" value="Pyrv_kinase-like_dom_sf"/>
</dbReference>
<gene>
    <name evidence="14" type="ORF">GCM10011358_13300</name>
</gene>
<evidence type="ECO:0000256" key="8">
    <source>
        <dbReference type="ARBA" id="ARBA00022840"/>
    </source>
</evidence>
<keyword evidence="15" id="KW-1185">Reference proteome</keyword>
<sequence length="528" mass="55628">MDQTDRAISAADAQGLAAELQERLIEVRAEARASAAVTLEGWQPALAGSAFAASAENLALFLALRRIDLTAEQGALARLGLSSLGRSESHMLATLDAVIAALDAMAGGGPLAGPLPPPVDATRAVIEARRDALFGSEPTGRSARILVTLPSEAATAPELITELIAAGANAVRINCAHDGPEAWAAMIAFARDAAAAAGRRVPVLMDLGGPKVRTTTVSVPPIFLAREKKKKLKALARDGIAPETRGPRLMKGDRLMLTRAPTGAEVERVEITLSHPNLIDALRPGAIVHFDDGKLGARVLEVAEGRAELQVTEARAKGARLAPEKGVNLPGVDIDIPALTEADLAALDFAVGRADLIGYSFVQTVRDVRALQDAIAERLPAGAQSPAIVLKVETDLALRNLPRLIVQAGARGPVAVMIARGDLAVEIGLERLAEIQEEILWLCEAAEVPAIWATQVLEGLAKEGFASRAEATDAAMSQRAECVMLNKGPYAAQAVGFLDRVLRRMDRHQAKKTPRLAPLKAWAAPQAL</sequence>
<evidence type="ECO:0000259" key="13">
    <source>
        <dbReference type="Pfam" id="PF00224"/>
    </source>
</evidence>
<comment type="pathway">
    <text evidence="1 12">Carbohydrate degradation; glycolysis; pyruvate from D-glyceraldehyde 3-phosphate: step 5/5.</text>
</comment>
<keyword evidence="7 12" id="KW-0418">Kinase</keyword>
<keyword evidence="11 14" id="KW-0670">Pyruvate</keyword>
<name>A0ABQ1QJX6_9RHOB</name>
<dbReference type="PRINTS" id="PR01050">
    <property type="entry name" value="PYRUVTKNASE"/>
</dbReference>
<evidence type="ECO:0000256" key="1">
    <source>
        <dbReference type="ARBA" id="ARBA00004997"/>
    </source>
</evidence>
<evidence type="ECO:0000256" key="3">
    <source>
        <dbReference type="ARBA" id="ARBA00012142"/>
    </source>
</evidence>
<feature type="domain" description="Pyruvate kinase barrel" evidence="13">
    <location>
        <begin position="142"/>
        <end position="218"/>
    </location>
</feature>
<evidence type="ECO:0000256" key="6">
    <source>
        <dbReference type="ARBA" id="ARBA00022741"/>
    </source>
</evidence>
<keyword evidence="9 12" id="KW-0460">Magnesium</keyword>
<evidence type="ECO:0000256" key="5">
    <source>
        <dbReference type="ARBA" id="ARBA00022723"/>
    </source>
</evidence>
<comment type="similarity">
    <text evidence="2 12">Belongs to the pyruvate kinase family.</text>
</comment>
<keyword evidence="8" id="KW-0067">ATP-binding</keyword>
<evidence type="ECO:0000256" key="2">
    <source>
        <dbReference type="ARBA" id="ARBA00008663"/>
    </source>
</evidence>